<accession>A0A0A9FRV5</accession>
<reference evidence="1" key="2">
    <citation type="journal article" date="2015" name="Data Brief">
        <title>Shoot transcriptome of the giant reed, Arundo donax.</title>
        <authorList>
            <person name="Barrero R.A."/>
            <person name="Guerrero F.D."/>
            <person name="Moolhuijzen P."/>
            <person name="Goolsby J.A."/>
            <person name="Tidwell J."/>
            <person name="Bellgard S.E."/>
            <person name="Bellgard M.I."/>
        </authorList>
    </citation>
    <scope>NUCLEOTIDE SEQUENCE</scope>
    <source>
        <tissue evidence="1">Shoot tissue taken approximately 20 cm above the soil surface</tissue>
    </source>
</reference>
<proteinExistence type="predicted"/>
<dbReference type="EMBL" id="GBRH01182879">
    <property type="protein sequence ID" value="JAE15017.1"/>
    <property type="molecule type" value="Transcribed_RNA"/>
</dbReference>
<reference evidence="1" key="1">
    <citation type="submission" date="2014-09" db="EMBL/GenBank/DDBJ databases">
        <authorList>
            <person name="Magalhaes I.L.F."/>
            <person name="Oliveira U."/>
            <person name="Santos F.R."/>
            <person name="Vidigal T.H.D.A."/>
            <person name="Brescovit A.D."/>
            <person name="Santos A.J."/>
        </authorList>
    </citation>
    <scope>NUCLEOTIDE SEQUENCE</scope>
    <source>
        <tissue evidence="1">Shoot tissue taken approximately 20 cm above the soil surface</tissue>
    </source>
</reference>
<protein>
    <submittedName>
        <fullName evidence="1">Uncharacterized protein</fullName>
    </submittedName>
</protein>
<evidence type="ECO:0000313" key="1">
    <source>
        <dbReference type="EMBL" id="JAE15017.1"/>
    </source>
</evidence>
<name>A0A0A9FRV5_ARUDO</name>
<organism evidence="1">
    <name type="scientific">Arundo donax</name>
    <name type="common">Giant reed</name>
    <name type="synonym">Donax arundinaceus</name>
    <dbReference type="NCBI Taxonomy" id="35708"/>
    <lineage>
        <taxon>Eukaryota</taxon>
        <taxon>Viridiplantae</taxon>
        <taxon>Streptophyta</taxon>
        <taxon>Embryophyta</taxon>
        <taxon>Tracheophyta</taxon>
        <taxon>Spermatophyta</taxon>
        <taxon>Magnoliopsida</taxon>
        <taxon>Liliopsida</taxon>
        <taxon>Poales</taxon>
        <taxon>Poaceae</taxon>
        <taxon>PACMAD clade</taxon>
        <taxon>Arundinoideae</taxon>
        <taxon>Arundineae</taxon>
        <taxon>Arundo</taxon>
    </lineage>
</organism>
<sequence length="17" mass="1899">MNTASKCLLPVCVFLFL</sequence>
<dbReference type="AlphaFoldDB" id="A0A0A9FRV5"/>